<proteinExistence type="predicted"/>
<gene>
    <name evidence="5" type="ORF">DCAR_006947</name>
</gene>
<feature type="coiled-coil region" evidence="2">
    <location>
        <begin position="245"/>
        <end position="279"/>
    </location>
</feature>
<keyword evidence="2" id="KW-0175">Coiled coil</keyword>
<dbReference type="SUPFAM" id="SSF57850">
    <property type="entry name" value="RING/U-box"/>
    <property type="match status" value="1"/>
</dbReference>
<dbReference type="STRING" id="79200.A0A166E582"/>
<sequence>MSINPFAKMICTICFDELKPNVEDLQSISICGHVFHELCIQQWFEYCTNGKKKNCPVCKQNCSEKNVSRLYFQSVGDPHDQSPSQKPQNCEGNPEELRQEAKRLEGKVSALSSALELQKKDLQEITVELSMCKEELKKEAAMKDDALKQKTVTQQLLHLKSKELDKSTLECMRLQERSIALAKELAALKLVCDLNLDEEEVLKLASLGKETNNKETIDVLKRSLVIRNKSYKELMAKCNALGRGDARSLKKLEKAKEKIQNLKSRVQELETAIEAKDNDALRALRGLKESNIVRDAPAGVDRDSSFSFINRCSSKDQVKECAAAKISTSKMDSVPSNLYSPRTEDLQTYDEKVINSSNYVVIDDDEPRISTSARDFNFVSAPVVSKAKAANKDSAEGNAFDNKYHVKPQVLSKEGCDTVSRSGIHSKKSETLIPRIDDDSILLFDDSTLDQPLLNIRKDASSKLLESQSEASKQQTEICFSGGLIGPDGNKWHLGKWCRRGQNKGSVLSSTGVQGSSPSTGNLIAVGADGRGGKIKVLRSLNQVCPYVVVSNLYWSRFLHFECSF</sequence>
<evidence type="ECO:0000259" key="4">
    <source>
        <dbReference type="PROSITE" id="PS50089"/>
    </source>
</evidence>
<dbReference type="SMART" id="SM00184">
    <property type="entry name" value="RING"/>
    <property type="match status" value="1"/>
</dbReference>
<evidence type="ECO:0000256" key="2">
    <source>
        <dbReference type="SAM" id="Coils"/>
    </source>
</evidence>
<keyword evidence="1" id="KW-0479">Metal-binding</keyword>
<keyword evidence="1" id="KW-0863">Zinc-finger</keyword>
<accession>A0A166E582</accession>
<dbReference type="OMA" id="EHFFGKA"/>
<dbReference type="AlphaFoldDB" id="A0A166E582"/>
<evidence type="ECO:0000256" key="3">
    <source>
        <dbReference type="SAM" id="MobiDB-lite"/>
    </source>
</evidence>
<dbReference type="PROSITE" id="PS50089">
    <property type="entry name" value="ZF_RING_2"/>
    <property type="match status" value="1"/>
</dbReference>
<evidence type="ECO:0000313" key="5">
    <source>
        <dbReference type="EMBL" id="KZN06110.1"/>
    </source>
</evidence>
<dbReference type="PANTHER" id="PTHR47344">
    <property type="entry name" value="RING ZINC FINGER PROTEIN-RELATED"/>
    <property type="match status" value="1"/>
</dbReference>
<feature type="region of interest" description="Disordered" evidence="3">
    <location>
        <begin position="74"/>
        <end position="95"/>
    </location>
</feature>
<dbReference type="InterPro" id="IPR001841">
    <property type="entry name" value="Znf_RING"/>
</dbReference>
<keyword evidence="1" id="KW-0862">Zinc</keyword>
<dbReference type="Gramene" id="KZN06110">
    <property type="protein sequence ID" value="KZN06110"/>
    <property type="gene ID" value="DCAR_006947"/>
</dbReference>
<dbReference type="EMBL" id="LNRQ01000002">
    <property type="protein sequence ID" value="KZN06110.1"/>
    <property type="molecule type" value="Genomic_DNA"/>
</dbReference>
<comment type="caution">
    <text evidence="5">The sequence shown here is derived from an EMBL/GenBank/DDBJ whole genome shotgun (WGS) entry which is preliminary data.</text>
</comment>
<dbReference type="Pfam" id="PF13639">
    <property type="entry name" value="zf-RING_2"/>
    <property type="match status" value="1"/>
</dbReference>
<dbReference type="PANTHER" id="PTHR47344:SF1">
    <property type="entry name" value="RING ZINC FINGER PROTEIN-RELATED"/>
    <property type="match status" value="1"/>
</dbReference>
<evidence type="ECO:0000256" key="1">
    <source>
        <dbReference type="PROSITE-ProRule" id="PRU00175"/>
    </source>
</evidence>
<feature type="domain" description="RING-type" evidence="4">
    <location>
        <begin position="11"/>
        <end position="59"/>
    </location>
</feature>
<dbReference type="Gene3D" id="3.30.40.10">
    <property type="entry name" value="Zinc/RING finger domain, C3HC4 (zinc finger)"/>
    <property type="match status" value="1"/>
</dbReference>
<dbReference type="GO" id="GO:0008270">
    <property type="term" value="F:zinc ion binding"/>
    <property type="evidence" value="ECO:0007669"/>
    <property type="project" value="UniProtKB-KW"/>
</dbReference>
<name>A0A166E582_DAUCS</name>
<protein>
    <recommendedName>
        <fullName evidence="4">RING-type domain-containing protein</fullName>
    </recommendedName>
</protein>
<dbReference type="InterPro" id="IPR013083">
    <property type="entry name" value="Znf_RING/FYVE/PHD"/>
</dbReference>
<feature type="compositionally biased region" description="Polar residues" evidence="3">
    <location>
        <begin position="81"/>
        <end position="91"/>
    </location>
</feature>
<organism evidence="5">
    <name type="scientific">Daucus carota subsp. sativus</name>
    <name type="common">Carrot</name>
    <dbReference type="NCBI Taxonomy" id="79200"/>
    <lineage>
        <taxon>Eukaryota</taxon>
        <taxon>Viridiplantae</taxon>
        <taxon>Streptophyta</taxon>
        <taxon>Embryophyta</taxon>
        <taxon>Tracheophyta</taxon>
        <taxon>Spermatophyta</taxon>
        <taxon>Magnoliopsida</taxon>
        <taxon>eudicotyledons</taxon>
        <taxon>Gunneridae</taxon>
        <taxon>Pentapetalae</taxon>
        <taxon>asterids</taxon>
        <taxon>campanulids</taxon>
        <taxon>Apiales</taxon>
        <taxon>Apiaceae</taxon>
        <taxon>Apioideae</taxon>
        <taxon>Scandiceae</taxon>
        <taxon>Daucinae</taxon>
        <taxon>Daucus</taxon>
        <taxon>Daucus sect. Daucus</taxon>
    </lineage>
</organism>
<reference evidence="5" key="1">
    <citation type="journal article" date="2016" name="Nat. Genet.">
        <title>A high-quality carrot genome assembly provides new insights into carotenoid accumulation and asterid genome evolution.</title>
        <authorList>
            <person name="Iorizzo M."/>
            <person name="Ellison S."/>
            <person name="Senalik D."/>
            <person name="Zeng P."/>
            <person name="Satapoomin P."/>
            <person name="Huang J."/>
            <person name="Bowman M."/>
            <person name="Iovene M."/>
            <person name="Sanseverino W."/>
            <person name="Cavagnaro P."/>
            <person name="Yildiz M."/>
            <person name="Macko-Podgorni A."/>
            <person name="Moranska E."/>
            <person name="Grzebelus E."/>
            <person name="Grzebelus D."/>
            <person name="Ashrafi H."/>
            <person name="Zheng Z."/>
            <person name="Cheng S."/>
            <person name="Spooner D."/>
            <person name="Van Deynze A."/>
            <person name="Simon P."/>
        </authorList>
    </citation>
    <scope>NUCLEOTIDE SEQUENCE [LARGE SCALE GENOMIC DNA]</scope>
    <source>
        <tissue evidence="5">Leaf</tissue>
    </source>
</reference>